<evidence type="ECO:0000259" key="1">
    <source>
        <dbReference type="Pfam" id="PF13586"/>
    </source>
</evidence>
<feature type="domain" description="Transposase DDE" evidence="1">
    <location>
        <begin position="108"/>
        <end position="197"/>
    </location>
</feature>
<comment type="caution">
    <text evidence="2">The sequence shown here is derived from an EMBL/GenBank/DDBJ whole genome shotgun (WGS) entry which is preliminary data.</text>
</comment>
<dbReference type="InterPro" id="IPR025668">
    <property type="entry name" value="Tnp_DDE_dom"/>
</dbReference>
<proteinExistence type="predicted"/>
<evidence type="ECO:0000313" key="2">
    <source>
        <dbReference type="EMBL" id="MPM94364.1"/>
    </source>
</evidence>
<protein>
    <submittedName>
        <fullName evidence="2">IS5 family transposase ISBco3</fullName>
    </submittedName>
</protein>
<reference evidence="2" key="1">
    <citation type="submission" date="2019-08" db="EMBL/GenBank/DDBJ databases">
        <authorList>
            <person name="Kucharzyk K."/>
            <person name="Murdoch R.W."/>
            <person name="Higgins S."/>
            <person name="Loffler F."/>
        </authorList>
    </citation>
    <scope>NUCLEOTIDE SEQUENCE</scope>
</reference>
<dbReference type="AlphaFoldDB" id="A0A645DXV8"/>
<name>A0A645DXV8_9ZZZZ</name>
<sequence length="229" mass="26533">MNKPISPKTIDALKTLSLIHDQQFEMWKLKINRIERRIVSVSQPSVRPIKRGKASVNTEFGSKIALSTVEGYVRMEYFSFENFNEALTLQESAERYKERTGSYPERILADKIYRNKANLAFCKSKNIRMNDPALGRPPKDPQVRQQQRAAEVQEAGDRNMVEAKIGESKRKYGLDRIMERTQQATEVMICVSFVVMNSFRNLRKQLASFIDKNQVFNFYISFEVYAIAS</sequence>
<accession>A0A645DXV8</accession>
<dbReference type="EMBL" id="VSSQ01041016">
    <property type="protein sequence ID" value="MPM94364.1"/>
    <property type="molecule type" value="Genomic_DNA"/>
</dbReference>
<dbReference type="Pfam" id="PF13586">
    <property type="entry name" value="DDE_Tnp_1_2"/>
    <property type="match status" value="1"/>
</dbReference>
<gene>
    <name evidence="2" type="ORF">SDC9_141510</name>
</gene>
<organism evidence="2">
    <name type="scientific">bioreactor metagenome</name>
    <dbReference type="NCBI Taxonomy" id="1076179"/>
    <lineage>
        <taxon>unclassified sequences</taxon>
        <taxon>metagenomes</taxon>
        <taxon>ecological metagenomes</taxon>
    </lineage>
</organism>